<dbReference type="OrthoDB" id="5598396at2759"/>
<dbReference type="AlphaFoldDB" id="A0A8H6HG96"/>
<evidence type="ECO:0000313" key="2">
    <source>
        <dbReference type="Proteomes" id="UP000521943"/>
    </source>
</evidence>
<dbReference type="EMBL" id="JACGCI010000099">
    <property type="protein sequence ID" value="KAF6745781.1"/>
    <property type="molecule type" value="Genomic_DNA"/>
</dbReference>
<gene>
    <name evidence="1" type="ORF">DFP72DRAFT_1076926</name>
</gene>
<keyword evidence="2" id="KW-1185">Reference proteome</keyword>
<reference evidence="1 2" key="1">
    <citation type="submission" date="2020-07" db="EMBL/GenBank/DDBJ databases">
        <title>Comparative genomics of pyrophilous fungi reveals a link between fire events and developmental genes.</title>
        <authorList>
            <consortium name="DOE Joint Genome Institute"/>
            <person name="Steindorff A.S."/>
            <person name="Carver A."/>
            <person name="Calhoun S."/>
            <person name="Stillman K."/>
            <person name="Liu H."/>
            <person name="Lipzen A."/>
            <person name="Pangilinan J."/>
            <person name="Labutti K."/>
            <person name="Bruns T.D."/>
            <person name="Grigoriev I.V."/>
        </authorList>
    </citation>
    <scope>NUCLEOTIDE SEQUENCE [LARGE SCALE GENOMIC DNA]</scope>
    <source>
        <strain evidence="1 2">CBS 144469</strain>
    </source>
</reference>
<proteinExistence type="predicted"/>
<name>A0A8H6HG96_9AGAR</name>
<protein>
    <submittedName>
        <fullName evidence="1">Uncharacterized protein</fullName>
    </submittedName>
</protein>
<comment type="caution">
    <text evidence="1">The sequence shown here is derived from an EMBL/GenBank/DDBJ whole genome shotgun (WGS) entry which is preliminary data.</text>
</comment>
<organism evidence="1 2">
    <name type="scientific">Ephemerocybe angulata</name>
    <dbReference type="NCBI Taxonomy" id="980116"/>
    <lineage>
        <taxon>Eukaryota</taxon>
        <taxon>Fungi</taxon>
        <taxon>Dikarya</taxon>
        <taxon>Basidiomycota</taxon>
        <taxon>Agaricomycotina</taxon>
        <taxon>Agaricomycetes</taxon>
        <taxon>Agaricomycetidae</taxon>
        <taxon>Agaricales</taxon>
        <taxon>Agaricineae</taxon>
        <taxon>Psathyrellaceae</taxon>
        <taxon>Ephemerocybe</taxon>
    </lineage>
</organism>
<accession>A0A8H6HG96</accession>
<dbReference type="Proteomes" id="UP000521943">
    <property type="component" value="Unassembled WGS sequence"/>
</dbReference>
<evidence type="ECO:0000313" key="1">
    <source>
        <dbReference type="EMBL" id="KAF6745781.1"/>
    </source>
</evidence>
<sequence>MGYSTGVKSYLRFCATHGLPIDPTPSTLSLYIAYTSLHHGSGPKYLTGVRHFLKPSFPDFDDNRAHPAVQAAIRGSKKVRADPMVRKLPLRVSHLQSFLDVARASGSYDDLLFITIISCCFYGCHRSGDLVQSNDKTLRDPRKMIRRTSLVFQDGRAQYRLPYHKTDSEAIYGSGTCTRPEKCQECHQSQAM</sequence>